<evidence type="ECO:0000256" key="6">
    <source>
        <dbReference type="SAM" id="MobiDB-lite"/>
    </source>
</evidence>
<evidence type="ECO:0000313" key="7">
    <source>
        <dbReference type="EMBL" id="KAK1370606.1"/>
    </source>
</evidence>
<sequence>MDVLEKLNAATNLAESKRDIIEKVLLSLLAEWNSLRQIDSSTQRLLQDCFTDIQLRQERLNAVQQSVTNSRRVLDERTISFEKRLEEFERREKGFSVMYEEKSKELKLRMKKFDFCKGFIDRRMKDFDLREEKIDEKKKLIEGVYEKFCLERSEFEKIKGLMEGRFEEVKLMEKNVEDREIELSKIFVEFDVKVKNVVEKEKELEVKEKSIKNREIKLDRVSVEFNEKMKNVAEKEKELELNERSIEDRKNKLDKVLVEIDEKMKNVVEKEKELDLKEKSIENRGIELDGALVEFDWIRKNVEKKEKELKAMEKSFEIRKIELDRNVEKKEKELDLKEKELVSIRKFNEKKSKKLECKVESDNVKLSNQDLCREYNSHLNLEKKVVDKRVKELETKEKYFKEWVETIDSKEREVDLKMFSSEERCKELEIKEKELVDQLKEFELKEKHFKEWVKTVDLKEKEINSVMILSEERCKKLDSMEKNIHDLLNVFILKEQHLQDRVKSFKAKEKEVDSIRISCEERCRKLELEKRKLEDQMKELEVKDKQFSNVDHSIVKPEPWSDDGSYADIRFSITMDGKNLLLYLINHKMDLDSMTDAVYNALRLSMDPAKIVLNAVQDFYVIKEDKEFGEDVVCRSSVLLLVQLRRISPHIQSYHKKVALELASKWKGKMKSSMEVVVFLHLLASYRLGSAFVPEEFSSLFEVIGPQTQISELFQLLGYTDKISDSIEVMLKERRYVKAVEYVCAFGLHEKFQPATLLKEFLKNALEVSKTLCENISSPVNNKDEAIDNIVASLHEALACIFRYRLESEYPPECIEIFIQRLVQQKEDKTFRSSASNNDAEEQDAEKNGKSNKSSPEPTESCTTWLDHEVDDPLSIKSAMGLILADMDGKSLQMFLNENVEDHGLICNNVFDGLKSSRDSARLVLDAIQGFHPSHLEIKEKHYKSTAIMRSCILLLEQLMKLSPKIKPQVKEDAVRLALHWKAKTRTPLEILGFLHLIAAYNLSSNFDPSELEKLFETVSYLPHAPQLCRVLPFSETTPNHIMISSSNCHWHHKNSSGLKKQENTNNGASLIQSTNSVKLVLDAMRNCYYSNLNDNRSPRIFVVKSFIYLVDKLLKTPRQIQPHVKEEALKFALDWKTRIVDDTSKNPVEVFGLFYLLATVASSVDSDDFLGLFNRIYVQRKAPDTVRLLGMEPNIPEFIKGLMKKDRLQAIRYIYEFNLIGKFRPVSILKDHICSQNLLPPKISWKKTFNESNGKAISKQLVSLRAVVKCIKDHHLEIEYPPYNLLARIQQLEEQSKEKGPDTPKKLGRKRHAPGSDLSLEAQTQWCKRKHPRIEPLIETSLNVPPAFHSMKKVIGC</sequence>
<keyword evidence="8" id="KW-1185">Reference proteome</keyword>
<evidence type="ECO:0000256" key="5">
    <source>
        <dbReference type="SAM" id="Coils"/>
    </source>
</evidence>
<feature type="region of interest" description="Disordered" evidence="6">
    <location>
        <begin position="830"/>
        <end position="863"/>
    </location>
</feature>
<organism evidence="7 8">
    <name type="scientific">Heracleum sosnowskyi</name>
    <dbReference type="NCBI Taxonomy" id="360622"/>
    <lineage>
        <taxon>Eukaryota</taxon>
        <taxon>Viridiplantae</taxon>
        <taxon>Streptophyta</taxon>
        <taxon>Embryophyta</taxon>
        <taxon>Tracheophyta</taxon>
        <taxon>Spermatophyta</taxon>
        <taxon>Magnoliopsida</taxon>
        <taxon>eudicotyledons</taxon>
        <taxon>Gunneridae</taxon>
        <taxon>Pentapetalae</taxon>
        <taxon>asterids</taxon>
        <taxon>campanulids</taxon>
        <taxon>Apiales</taxon>
        <taxon>Apiaceae</taxon>
        <taxon>Apioideae</taxon>
        <taxon>apioid superclade</taxon>
        <taxon>Tordylieae</taxon>
        <taxon>Tordyliinae</taxon>
        <taxon>Heracleum</taxon>
    </lineage>
</organism>
<name>A0AAD8MEJ8_9APIA</name>
<feature type="region of interest" description="Disordered" evidence="6">
    <location>
        <begin position="1295"/>
        <end position="1317"/>
    </location>
</feature>
<dbReference type="Proteomes" id="UP001237642">
    <property type="component" value="Unassembled WGS sequence"/>
</dbReference>
<dbReference type="EMBL" id="JAUIZM010000008">
    <property type="protein sequence ID" value="KAK1370606.1"/>
    <property type="molecule type" value="Genomic_DNA"/>
</dbReference>
<keyword evidence="2" id="KW-0217">Developmental protein</keyword>
<proteinExistence type="inferred from homology"/>
<feature type="compositionally biased region" description="Basic and acidic residues" evidence="6">
    <location>
        <begin position="1295"/>
        <end position="1306"/>
    </location>
</feature>
<gene>
    <name evidence="7" type="ORF">POM88_036698</name>
</gene>
<evidence type="ECO:0000256" key="4">
    <source>
        <dbReference type="ARBA" id="ARBA00023089"/>
    </source>
</evidence>
<comment type="caution">
    <text evidence="7">The sequence shown here is derived from an EMBL/GenBank/DDBJ whole genome shotgun (WGS) entry which is preliminary data.</text>
</comment>
<comment type="similarity">
    <text evidence="1">Belongs to the Frigida family.</text>
</comment>
<keyword evidence="5" id="KW-0175">Coiled coil</keyword>
<keyword evidence="4" id="KW-0287">Flowering</keyword>
<evidence type="ECO:0000313" key="8">
    <source>
        <dbReference type="Proteomes" id="UP001237642"/>
    </source>
</evidence>
<feature type="compositionally biased region" description="Polar residues" evidence="6">
    <location>
        <begin position="851"/>
        <end position="863"/>
    </location>
</feature>
<accession>A0AAD8MEJ8</accession>
<feature type="coiled-coil region" evidence="5">
    <location>
        <begin position="516"/>
        <end position="550"/>
    </location>
</feature>
<dbReference type="PANTHER" id="PTHR31791:SF37">
    <property type="entry name" value="A_TM021B04.7 PROTEIN"/>
    <property type="match status" value="1"/>
</dbReference>
<dbReference type="GO" id="GO:0030154">
    <property type="term" value="P:cell differentiation"/>
    <property type="evidence" value="ECO:0007669"/>
    <property type="project" value="UniProtKB-KW"/>
</dbReference>
<evidence type="ECO:0000256" key="3">
    <source>
        <dbReference type="ARBA" id="ARBA00022782"/>
    </source>
</evidence>
<keyword evidence="3" id="KW-0221">Differentiation</keyword>
<reference evidence="7" key="2">
    <citation type="submission" date="2023-05" db="EMBL/GenBank/DDBJ databases">
        <authorList>
            <person name="Schelkunov M.I."/>
        </authorList>
    </citation>
    <scope>NUCLEOTIDE SEQUENCE</scope>
    <source>
        <strain evidence="7">Hsosn_3</strain>
        <tissue evidence="7">Leaf</tissue>
    </source>
</reference>
<protein>
    <recommendedName>
        <fullName evidence="9">FRIGIDA-like protein</fullName>
    </recommendedName>
</protein>
<evidence type="ECO:0008006" key="9">
    <source>
        <dbReference type="Google" id="ProtNLM"/>
    </source>
</evidence>
<dbReference type="GO" id="GO:0009908">
    <property type="term" value="P:flower development"/>
    <property type="evidence" value="ECO:0007669"/>
    <property type="project" value="UniProtKB-KW"/>
</dbReference>
<dbReference type="PANTHER" id="PTHR31791">
    <property type="entry name" value="FRIGIDA-LIKE PROTEIN 3-RELATED"/>
    <property type="match status" value="1"/>
</dbReference>
<dbReference type="InterPro" id="IPR012474">
    <property type="entry name" value="Frigida"/>
</dbReference>
<feature type="coiled-coil region" evidence="5">
    <location>
        <begin position="218"/>
        <end position="340"/>
    </location>
</feature>
<evidence type="ECO:0000256" key="2">
    <source>
        <dbReference type="ARBA" id="ARBA00022473"/>
    </source>
</evidence>
<reference evidence="7" key="1">
    <citation type="submission" date="2023-02" db="EMBL/GenBank/DDBJ databases">
        <title>Genome of toxic invasive species Heracleum sosnowskyi carries increased number of genes despite the absence of recent whole-genome duplications.</title>
        <authorList>
            <person name="Schelkunov M."/>
            <person name="Shtratnikova V."/>
            <person name="Makarenko M."/>
            <person name="Klepikova A."/>
            <person name="Omelchenko D."/>
            <person name="Novikova G."/>
            <person name="Obukhova E."/>
            <person name="Bogdanov V."/>
            <person name="Penin A."/>
            <person name="Logacheva M."/>
        </authorList>
    </citation>
    <scope>NUCLEOTIDE SEQUENCE</scope>
    <source>
        <strain evidence="7">Hsosn_3</strain>
        <tissue evidence="7">Leaf</tissue>
    </source>
</reference>
<dbReference type="Pfam" id="PF07899">
    <property type="entry name" value="Frigida"/>
    <property type="match status" value="3"/>
</dbReference>
<evidence type="ECO:0000256" key="1">
    <source>
        <dbReference type="ARBA" id="ARBA00008956"/>
    </source>
</evidence>